<dbReference type="GO" id="GO:0030435">
    <property type="term" value="P:sporulation resulting in formation of a cellular spore"/>
    <property type="evidence" value="ECO:0007669"/>
    <property type="project" value="InterPro"/>
</dbReference>
<evidence type="ECO:0000259" key="2">
    <source>
        <dbReference type="Pfam" id="PF08486"/>
    </source>
</evidence>
<feature type="domain" description="Sporulation stage II protein D amidase enhancer LytB N-terminal" evidence="2">
    <location>
        <begin position="238"/>
        <end position="333"/>
    </location>
</feature>
<dbReference type="PANTHER" id="PTHR30032:SF4">
    <property type="entry name" value="AMIDASE ENHANCER"/>
    <property type="match status" value="1"/>
</dbReference>
<dbReference type="eggNOG" id="COG2385">
    <property type="taxonomic scope" value="Bacteria"/>
</dbReference>
<organism evidence="3 4">
    <name type="scientific">Ruminiclostridium cellobioparum subsp. termitidis CT1112</name>
    <dbReference type="NCBI Taxonomy" id="1195236"/>
    <lineage>
        <taxon>Bacteria</taxon>
        <taxon>Bacillati</taxon>
        <taxon>Bacillota</taxon>
        <taxon>Clostridia</taxon>
        <taxon>Eubacteriales</taxon>
        <taxon>Oscillospiraceae</taxon>
        <taxon>Ruminiclostridium</taxon>
    </lineage>
</organism>
<name>S0FJG2_RUMCE</name>
<feature type="signal peptide" evidence="1">
    <location>
        <begin position="1"/>
        <end position="27"/>
    </location>
</feature>
<dbReference type="PANTHER" id="PTHR30032">
    <property type="entry name" value="N-ACETYLMURAMOYL-L-ALANINE AMIDASE-RELATED"/>
    <property type="match status" value="1"/>
</dbReference>
<dbReference type="NCBIfam" id="TIGR02669">
    <property type="entry name" value="SpoIID_LytB"/>
    <property type="match status" value="1"/>
</dbReference>
<reference evidence="3 4" key="1">
    <citation type="journal article" date="2013" name="Genome Announc.">
        <title>Draft Genome Sequence of the Cellulolytic, Mesophilic, Anaerobic Bacterium Clostridium termitidis Strain CT1112 (DSM 5398).</title>
        <authorList>
            <person name="Lal S."/>
            <person name="Ramachandran U."/>
            <person name="Zhang X."/>
            <person name="Munir R."/>
            <person name="Sparling R."/>
            <person name="Levin D.B."/>
        </authorList>
    </citation>
    <scope>NUCLEOTIDE SEQUENCE [LARGE SCALE GENOMIC DNA]</scope>
    <source>
        <strain evidence="3 4">CT1112</strain>
    </source>
</reference>
<proteinExistence type="predicted"/>
<comment type="caution">
    <text evidence="3">The sequence shown here is derived from an EMBL/GenBank/DDBJ whole genome shotgun (WGS) entry which is preliminary data.</text>
</comment>
<dbReference type="InterPro" id="IPR051922">
    <property type="entry name" value="Bact_Sporulation_Assoc"/>
</dbReference>
<dbReference type="GO" id="GO:0030288">
    <property type="term" value="C:outer membrane-bounded periplasmic space"/>
    <property type="evidence" value="ECO:0007669"/>
    <property type="project" value="TreeGrafter"/>
</dbReference>
<accession>S0FJG2</accession>
<sequence>MKKICLFLSIVLLLTVFPGINRFNAYAASNQIVKIGLYYGSKAQSQMIISADKGVAYSAYDAAANTYSQVFNSSPGQSINIRKDSYFSGSGANLTAVSAEGSPTVGPFHLKLKNTYKTYNETLPVINTYKQKGITAYPVFTDDGWNIWTGFYLDHAAAESAIAAVKQKLGQLECTVIDNVETRICGADGNTGDIIFMYAAGQKLLRGRSLAEGEPIQIGTGKLNTYRGQVEFLRATGSDMTIINVLPMEEYLYGVVPNEIESFSNVEALKAQAVAARTYAYLNLTKTSKSNPHLNYGFNLCNDIHCQVYKGMGSENAFTNAAVDETKDMVITYEGGLIEAVYSASSGGRTEDASNVWGGAPYLKSVEDKYESGKSPKYNWTLTFTADEISQKLKNYDIGNVTGIEVTKLSDAGRPIEILVKGTLKPEGIKFTKDGCRTFLGLYSQWYTVTTNSDVTVLVDGKEEKKQLGELTVVTADGETKSTGPDEKLTIVGAEGQTAEVGAAPTEYIFTGKGYGHAVGMSQEGAKGMADAGFKFDEILTHYYTGTQIEVKK</sequence>
<dbReference type="Pfam" id="PF08486">
    <property type="entry name" value="SpoIID"/>
    <property type="match status" value="1"/>
</dbReference>
<dbReference type="InterPro" id="IPR013693">
    <property type="entry name" value="SpoIID/LytB_N"/>
</dbReference>
<gene>
    <name evidence="3" type="ORF">CTER_2258</name>
</gene>
<evidence type="ECO:0000256" key="1">
    <source>
        <dbReference type="SAM" id="SignalP"/>
    </source>
</evidence>
<dbReference type="AlphaFoldDB" id="S0FJG2"/>
<dbReference type="InterPro" id="IPR013486">
    <property type="entry name" value="SpoIID/LytB"/>
</dbReference>
<dbReference type="EMBL" id="AORV01000033">
    <property type="protein sequence ID" value="EMS71867.1"/>
    <property type="molecule type" value="Genomic_DNA"/>
</dbReference>
<protein>
    <submittedName>
        <fullName evidence="3">SpoIID/LytB domain-containing protein</fullName>
    </submittedName>
</protein>
<keyword evidence="1" id="KW-0732">Signal</keyword>
<dbReference type="STRING" id="1195236.CTER_2258"/>
<evidence type="ECO:0000313" key="3">
    <source>
        <dbReference type="EMBL" id="EMS71867.1"/>
    </source>
</evidence>
<dbReference type="Proteomes" id="UP000014155">
    <property type="component" value="Unassembled WGS sequence"/>
</dbReference>
<feature type="chain" id="PRO_5004497109" evidence="1">
    <location>
        <begin position="28"/>
        <end position="553"/>
    </location>
</feature>
<dbReference type="PATRIC" id="fig|1195236.3.peg.2563"/>
<evidence type="ECO:0000313" key="4">
    <source>
        <dbReference type="Proteomes" id="UP000014155"/>
    </source>
</evidence>
<dbReference type="RefSeq" id="WP_004625847.1">
    <property type="nucleotide sequence ID" value="NZ_AORV01000033.1"/>
</dbReference>
<keyword evidence="4" id="KW-1185">Reference proteome</keyword>